<feature type="region of interest" description="Disordered" evidence="2">
    <location>
        <begin position="171"/>
        <end position="205"/>
    </location>
</feature>
<evidence type="ECO:0000256" key="2">
    <source>
        <dbReference type="SAM" id="MobiDB-lite"/>
    </source>
</evidence>
<dbReference type="AlphaFoldDB" id="A0A369X000"/>
<evidence type="ECO:0000313" key="4">
    <source>
        <dbReference type="EMBL" id="RDE25095.1"/>
    </source>
</evidence>
<dbReference type="OrthoDB" id="6195508at2"/>
<keyword evidence="5" id="KW-1185">Reference proteome</keyword>
<name>A0A369X000_9GAMM</name>
<keyword evidence="3" id="KW-1133">Transmembrane helix</keyword>
<evidence type="ECO:0000256" key="3">
    <source>
        <dbReference type="SAM" id="Phobius"/>
    </source>
</evidence>
<evidence type="ECO:0000313" key="5">
    <source>
        <dbReference type="Proteomes" id="UP000253769"/>
    </source>
</evidence>
<dbReference type="RefSeq" id="WP_114694692.1">
    <property type="nucleotide sequence ID" value="NZ_QQOH01000001.1"/>
</dbReference>
<dbReference type="Proteomes" id="UP000253769">
    <property type="component" value="Unassembled WGS sequence"/>
</dbReference>
<organism evidence="4 5">
    <name type="scientific">Motiliproteus coralliicola</name>
    <dbReference type="NCBI Taxonomy" id="2283196"/>
    <lineage>
        <taxon>Bacteria</taxon>
        <taxon>Pseudomonadati</taxon>
        <taxon>Pseudomonadota</taxon>
        <taxon>Gammaproteobacteria</taxon>
        <taxon>Oceanospirillales</taxon>
        <taxon>Oceanospirillaceae</taxon>
        <taxon>Motiliproteus</taxon>
    </lineage>
</organism>
<gene>
    <name evidence="4" type="ORF">DV711_05930</name>
</gene>
<protein>
    <submittedName>
        <fullName evidence="4">Uncharacterized protein</fullName>
    </submittedName>
</protein>
<feature type="transmembrane region" description="Helical" evidence="3">
    <location>
        <begin position="28"/>
        <end position="49"/>
    </location>
</feature>
<sequence length="219" mass="25084">MADDDKNDEKPELSPEERLAKLEKGRMFSWIAIVLLLLLVLGEAGWIYISTTQGPDPRISEHQEELDRLTRRLKNMEADYETAQAYNEDAQRLEGKLDRIMETIQLNNFNTLRALMVEQEMSYQQFIVVLQQGMYDISRMVPGSRTWYEVYKGDLDIVIGDSEARSEKLAQDIVKLPPPKPAAKNSKAAADERPDNSPNRLPVEDIRSQLNLEAEFSAQ</sequence>
<reference evidence="4 5" key="1">
    <citation type="submission" date="2018-07" db="EMBL/GenBank/DDBJ databases">
        <title>Motiliproteus coralliicola sp. nov., a bacterium isolated from Coral.</title>
        <authorList>
            <person name="Wang G."/>
        </authorList>
    </citation>
    <scope>NUCLEOTIDE SEQUENCE [LARGE SCALE GENOMIC DNA]</scope>
    <source>
        <strain evidence="4 5">C34</strain>
    </source>
</reference>
<accession>A0A369X000</accession>
<evidence type="ECO:0000256" key="1">
    <source>
        <dbReference type="SAM" id="Coils"/>
    </source>
</evidence>
<comment type="caution">
    <text evidence="4">The sequence shown here is derived from an EMBL/GenBank/DDBJ whole genome shotgun (WGS) entry which is preliminary data.</text>
</comment>
<keyword evidence="3" id="KW-0472">Membrane</keyword>
<proteinExistence type="predicted"/>
<keyword evidence="1" id="KW-0175">Coiled coil</keyword>
<dbReference type="EMBL" id="QQOH01000001">
    <property type="protein sequence ID" value="RDE25095.1"/>
    <property type="molecule type" value="Genomic_DNA"/>
</dbReference>
<keyword evidence="3" id="KW-0812">Transmembrane</keyword>
<feature type="coiled-coil region" evidence="1">
    <location>
        <begin position="59"/>
        <end position="103"/>
    </location>
</feature>